<evidence type="ECO:0000313" key="9">
    <source>
        <dbReference type="Proteomes" id="UP000184301"/>
    </source>
</evidence>
<dbReference type="InterPro" id="IPR013324">
    <property type="entry name" value="RNA_pol_sigma_r3/r4-like"/>
</dbReference>
<dbReference type="Pfam" id="PF08281">
    <property type="entry name" value="Sigma70_r4_2"/>
    <property type="match status" value="1"/>
</dbReference>
<evidence type="ECO:0000313" key="8">
    <source>
        <dbReference type="EMBL" id="SHK17333.1"/>
    </source>
</evidence>
<dbReference type="EMBL" id="FQZY01000033">
    <property type="protein sequence ID" value="SHK17333.1"/>
    <property type="molecule type" value="Genomic_DNA"/>
</dbReference>
<accession>A0A1M6QB61</accession>
<sequence length="178" mass="20919">MTDRELMRKVHGGDREALGAVIDRYYADIYRFCLYMIREENDAYDLTQEVFLKFIKYSISYQNNNLKGYLLTIARNVCLSYFRNKKVLLQLCELKGAEDISGVRDESHDVMVSIWLKEMLGKLSEEIREVIILRIYEELKFKEIAKIMGSNISTTKSRFRLGVKYMKKMMEDSGYGNS</sequence>
<gene>
    <name evidence="8" type="ORF">SAMN02745243_02367</name>
</gene>
<dbReference type="Gene3D" id="1.10.1740.10">
    <property type="match status" value="1"/>
</dbReference>
<dbReference type="NCBIfam" id="TIGR02937">
    <property type="entry name" value="sigma70-ECF"/>
    <property type="match status" value="1"/>
</dbReference>
<dbReference type="GO" id="GO:0003677">
    <property type="term" value="F:DNA binding"/>
    <property type="evidence" value="ECO:0007669"/>
    <property type="project" value="UniProtKB-KW"/>
</dbReference>
<feature type="domain" description="RNA polymerase sigma-70 region 2" evidence="6">
    <location>
        <begin position="22"/>
        <end position="86"/>
    </location>
</feature>
<dbReference type="Proteomes" id="UP000184301">
    <property type="component" value="Unassembled WGS sequence"/>
</dbReference>
<dbReference type="AlphaFoldDB" id="A0A1M6QB61"/>
<protein>
    <submittedName>
        <fullName evidence="8">RNA polymerase sigma-70 factor, ECF subfamily</fullName>
    </submittedName>
</protein>
<dbReference type="STRING" id="1121950.SAMN02745243_02367"/>
<dbReference type="CDD" id="cd06171">
    <property type="entry name" value="Sigma70_r4"/>
    <property type="match status" value="1"/>
</dbReference>
<evidence type="ECO:0000256" key="5">
    <source>
        <dbReference type="ARBA" id="ARBA00023163"/>
    </source>
</evidence>
<dbReference type="OrthoDB" id="1918609at2"/>
<evidence type="ECO:0000259" key="6">
    <source>
        <dbReference type="Pfam" id="PF04542"/>
    </source>
</evidence>
<dbReference type="InterPro" id="IPR013249">
    <property type="entry name" value="RNA_pol_sigma70_r4_t2"/>
</dbReference>
<keyword evidence="9" id="KW-1185">Reference proteome</keyword>
<keyword evidence="4" id="KW-0238">DNA-binding</keyword>
<keyword evidence="5" id="KW-0804">Transcription</keyword>
<dbReference type="RefSeq" id="WP_073110682.1">
    <property type="nucleotide sequence ID" value="NZ_FQZY01000033.1"/>
</dbReference>
<dbReference type="GO" id="GO:0016987">
    <property type="term" value="F:sigma factor activity"/>
    <property type="evidence" value="ECO:0007669"/>
    <property type="project" value="UniProtKB-KW"/>
</dbReference>
<proteinExistence type="inferred from homology"/>
<dbReference type="InterPro" id="IPR036388">
    <property type="entry name" value="WH-like_DNA-bd_sf"/>
</dbReference>
<reference evidence="8 9" key="1">
    <citation type="submission" date="2016-11" db="EMBL/GenBank/DDBJ databases">
        <authorList>
            <person name="Jaros S."/>
            <person name="Januszkiewicz K."/>
            <person name="Wedrychowicz H."/>
        </authorList>
    </citation>
    <scope>NUCLEOTIDE SEQUENCE [LARGE SCALE GENOMIC DNA]</scope>
    <source>
        <strain evidence="8 9">DSM 15480</strain>
    </source>
</reference>
<dbReference type="GO" id="GO:0006352">
    <property type="term" value="P:DNA-templated transcription initiation"/>
    <property type="evidence" value="ECO:0007669"/>
    <property type="project" value="InterPro"/>
</dbReference>
<dbReference type="Gene3D" id="1.10.10.10">
    <property type="entry name" value="Winged helix-like DNA-binding domain superfamily/Winged helix DNA-binding domain"/>
    <property type="match status" value="1"/>
</dbReference>
<evidence type="ECO:0000256" key="2">
    <source>
        <dbReference type="ARBA" id="ARBA00023015"/>
    </source>
</evidence>
<evidence type="ECO:0000256" key="4">
    <source>
        <dbReference type="ARBA" id="ARBA00023125"/>
    </source>
</evidence>
<name>A0A1M6QB61_9FIRM</name>
<keyword evidence="3" id="KW-0731">Sigma factor</keyword>
<evidence type="ECO:0000256" key="3">
    <source>
        <dbReference type="ARBA" id="ARBA00023082"/>
    </source>
</evidence>
<comment type="similarity">
    <text evidence="1">Belongs to the sigma-70 factor family. ECF subfamily.</text>
</comment>
<dbReference type="SUPFAM" id="SSF88946">
    <property type="entry name" value="Sigma2 domain of RNA polymerase sigma factors"/>
    <property type="match status" value="1"/>
</dbReference>
<feature type="domain" description="RNA polymerase sigma factor 70 region 4 type 2" evidence="7">
    <location>
        <begin position="115"/>
        <end position="164"/>
    </location>
</feature>
<dbReference type="SUPFAM" id="SSF88659">
    <property type="entry name" value="Sigma3 and sigma4 domains of RNA polymerase sigma factors"/>
    <property type="match status" value="1"/>
</dbReference>
<evidence type="ECO:0000259" key="7">
    <source>
        <dbReference type="Pfam" id="PF08281"/>
    </source>
</evidence>
<keyword evidence="2" id="KW-0805">Transcription regulation</keyword>
<dbReference type="PANTHER" id="PTHR43133:SF8">
    <property type="entry name" value="RNA POLYMERASE SIGMA FACTOR HI_1459-RELATED"/>
    <property type="match status" value="1"/>
</dbReference>
<dbReference type="InterPro" id="IPR039425">
    <property type="entry name" value="RNA_pol_sigma-70-like"/>
</dbReference>
<dbReference type="InterPro" id="IPR007627">
    <property type="entry name" value="RNA_pol_sigma70_r2"/>
</dbReference>
<evidence type="ECO:0000256" key="1">
    <source>
        <dbReference type="ARBA" id="ARBA00010641"/>
    </source>
</evidence>
<dbReference type="Pfam" id="PF04542">
    <property type="entry name" value="Sigma70_r2"/>
    <property type="match status" value="1"/>
</dbReference>
<dbReference type="PANTHER" id="PTHR43133">
    <property type="entry name" value="RNA POLYMERASE ECF-TYPE SIGMA FACTO"/>
    <property type="match status" value="1"/>
</dbReference>
<dbReference type="InterPro" id="IPR013325">
    <property type="entry name" value="RNA_pol_sigma_r2"/>
</dbReference>
<organism evidence="8 9">
    <name type="scientific">Hespellia stercorisuis DSM 15480</name>
    <dbReference type="NCBI Taxonomy" id="1121950"/>
    <lineage>
        <taxon>Bacteria</taxon>
        <taxon>Bacillati</taxon>
        <taxon>Bacillota</taxon>
        <taxon>Clostridia</taxon>
        <taxon>Lachnospirales</taxon>
        <taxon>Lachnospiraceae</taxon>
        <taxon>Hespellia</taxon>
    </lineage>
</organism>
<dbReference type="InterPro" id="IPR014284">
    <property type="entry name" value="RNA_pol_sigma-70_dom"/>
</dbReference>